<dbReference type="GO" id="GO:0046872">
    <property type="term" value="F:metal ion binding"/>
    <property type="evidence" value="ECO:0007669"/>
    <property type="project" value="UniProtKB-KW"/>
</dbReference>
<sequence length="139" mass="15447">MSTVRIMRVLLVRLGSGEGNVDITINAIAREMRESGMEVIYAGLNQTPEQIVETAIQEDVDAIGIVILNEKQHITSIQRVVELLSEDDAEEIVVMVVSNIPELDHLELEKIGVCGIFGVENDPAEMVEFISDNVRMVER</sequence>
<evidence type="ECO:0000259" key="7">
    <source>
        <dbReference type="PROSITE" id="PS51332"/>
    </source>
</evidence>
<dbReference type="PANTHER" id="PTHR48101">
    <property type="entry name" value="METHYLMALONYL-COA MUTASE, MITOCHONDRIAL-RELATED"/>
    <property type="match status" value="1"/>
</dbReference>
<dbReference type="AlphaFoldDB" id="A0A1F2P8X4"/>
<dbReference type="Gene3D" id="3.40.50.280">
    <property type="entry name" value="Cobalamin-binding domain"/>
    <property type="match status" value="1"/>
</dbReference>
<dbReference type="GO" id="GO:0004494">
    <property type="term" value="F:methylmalonyl-CoA mutase activity"/>
    <property type="evidence" value="ECO:0007669"/>
    <property type="project" value="UniProtKB-EC"/>
</dbReference>
<comment type="caution">
    <text evidence="8">The sequence shown here is derived from an EMBL/GenBank/DDBJ whole genome shotgun (WGS) entry which is preliminary data.</text>
</comment>
<dbReference type="NCBIfam" id="TIGR00640">
    <property type="entry name" value="acid_CoA_mut_C"/>
    <property type="match status" value="1"/>
</dbReference>
<evidence type="ECO:0000256" key="1">
    <source>
        <dbReference type="ARBA" id="ARBA00001922"/>
    </source>
</evidence>
<evidence type="ECO:0000256" key="3">
    <source>
        <dbReference type="ARBA" id="ARBA00022628"/>
    </source>
</evidence>
<dbReference type="InterPro" id="IPR036724">
    <property type="entry name" value="Cobalamin-bd_sf"/>
</dbReference>
<proteinExistence type="inferred from homology"/>
<dbReference type="Pfam" id="PF02310">
    <property type="entry name" value="B12-binding"/>
    <property type="match status" value="1"/>
</dbReference>
<dbReference type="EC" id="5.4.99.2" evidence="8"/>
<keyword evidence="6" id="KW-0170">Cobalt</keyword>
<dbReference type="GO" id="GO:0031419">
    <property type="term" value="F:cobalamin binding"/>
    <property type="evidence" value="ECO:0007669"/>
    <property type="project" value="UniProtKB-KW"/>
</dbReference>
<evidence type="ECO:0000256" key="5">
    <source>
        <dbReference type="ARBA" id="ARBA00023235"/>
    </source>
</evidence>
<keyword evidence="4" id="KW-0479">Metal-binding</keyword>
<comment type="similarity">
    <text evidence="2">Belongs to the methylamine corrinoid protein family.</text>
</comment>
<dbReference type="STRING" id="1838285.SCAL_001093"/>
<evidence type="ECO:0000313" key="9">
    <source>
        <dbReference type="Proteomes" id="UP000186940"/>
    </source>
</evidence>
<dbReference type="InterPro" id="IPR006159">
    <property type="entry name" value="Acid_CoA_mut_C"/>
</dbReference>
<accession>A0A1F2P8X4</accession>
<evidence type="ECO:0000256" key="2">
    <source>
        <dbReference type="ARBA" id="ARBA00010854"/>
    </source>
</evidence>
<dbReference type="SUPFAM" id="SSF52242">
    <property type="entry name" value="Cobalamin (vitamin B12)-binding domain"/>
    <property type="match status" value="1"/>
</dbReference>
<dbReference type="PROSITE" id="PS51332">
    <property type="entry name" value="B12_BINDING"/>
    <property type="match status" value="1"/>
</dbReference>
<dbReference type="InterPro" id="IPR006158">
    <property type="entry name" value="Cobalamin-bd"/>
</dbReference>
<evidence type="ECO:0000313" key="8">
    <source>
        <dbReference type="EMBL" id="OFV67718.1"/>
    </source>
</evidence>
<dbReference type="EMBL" id="LYOS01000003">
    <property type="protein sequence ID" value="OFV67718.1"/>
    <property type="molecule type" value="Genomic_DNA"/>
</dbReference>
<dbReference type="PANTHER" id="PTHR48101:SF1">
    <property type="entry name" value="METHYLMALONYL-COA MUTASE, LARGE SUBUNIT"/>
    <property type="match status" value="1"/>
</dbReference>
<dbReference type="PATRIC" id="fig|1838285.3.peg.1112"/>
<comment type="cofactor">
    <cofactor evidence="1">
        <name>adenosylcob(III)alamin</name>
        <dbReference type="ChEBI" id="CHEBI:18408"/>
    </cofactor>
</comment>
<organism evidence="8 9">
    <name type="scientific">Candidatus Syntropharchaeum caldarium</name>
    <dbReference type="NCBI Taxonomy" id="1838285"/>
    <lineage>
        <taxon>Archaea</taxon>
        <taxon>Methanobacteriati</taxon>
        <taxon>Methanobacteriota</taxon>
        <taxon>Stenosarchaea group</taxon>
        <taxon>Methanomicrobia</taxon>
        <taxon>Methanosarcinales</taxon>
        <taxon>ANME-2 cluster</taxon>
        <taxon>Candidatus Syntropharchaeum</taxon>
    </lineage>
</organism>
<feature type="domain" description="B12-binding" evidence="7">
    <location>
        <begin position="7"/>
        <end position="137"/>
    </location>
</feature>
<dbReference type="Proteomes" id="UP000186940">
    <property type="component" value="Unassembled WGS sequence"/>
</dbReference>
<keyword evidence="9" id="KW-1185">Reference proteome</keyword>
<name>A0A1F2P8X4_9EURY</name>
<keyword evidence="5 8" id="KW-0413">Isomerase</keyword>
<evidence type="ECO:0000256" key="4">
    <source>
        <dbReference type="ARBA" id="ARBA00022723"/>
    </source>
</evidence>
<keyword evidence="3" id="KW-0846">Cobalamin</keyword>
<evidence type="ECO:0000256" key="6">
    <source>
        <dbReference type="ARBA" id="ARBA00023285"/>
    </source>
</evidence>
<gene>
    <name evidence="8" type="ORF">SCAL_001093</name>
</gene>
<protein>
    <submittedName>
        <fullName evidence="8">Methylmalonyl-CoA mutase subunit beta</fullName>
        <ecNumber evidence="8">5.4.99.2</ecNumber>
    </submittedName>
</protein>
<reference evidence="8" key="1">
    <citation type="submission" date="2016-05" db="EMBL/GenBank/DDBJ databases">
        <title>Microbial consortia oxidize butane by reversing methanogenesis.</title>
        <authorList>
            <person name="Laso-Perez R."/>
            <person name="Richter M."/>
            <person name="Wegener G."/>
            <person name="Musat F."/>
        </authorList>
    </citation>
    <scope>NUCLEOTIDE SEQUENCE [LARGE SCALE GENOMIC DNA]</scope>
    <source>
        <strain evidence="8">BOX2</strain>
    </source>
</reference>